<dbReference type="RefSeq" id="WP_318066706.1">
    <property type="nucleotide sequence ID" value="NZ_JAWONS010000326.1"/>
</dbReference>
<feature type="compositionally biased region" description="Low complexity" evidence="1">
    <location>
        <begin position="112"/>
        <end position="126"/>
    </location>
</feature>
<name>A0ABU4GSJ0_9CLOT</name>
<feature type="region of interest" description="Disordered" evidence="1">
    <location>
        <begin position="108"/>
        <end position="140"/>
    </location>
</feature>
<keyword evidence="3" id="KW-1185">Reference proteome</keyword>
<accession>A0ABU4GSJ0</accession>
<evidence type="ECO:0000256" key="1">
    <source>
        <dbReference type="SAM" id="MobiDB-lite"/>
    </source>
</evidence>
<evidence type="ECO:0000313" key="2">
    <source>
        <dbReference type="EMBL" id="MDW2800539.1"/>
    </source>
</evidence>
<dbReference type="Proteomes" id="UP001276854">
    <property type="component" value="Unassembled WGS sequence"/>
</dbReference>
<feature type="region of interest" description="Disordered" evidence="1">
    <location>
        <begin position="1"/>
        <end position="35"/>
    </location>
</feature>
<organism evidence="2 3">
    <name type="scientific">Clostridium boliviensis</name>
    <dbReference type="NCBI Taxonomy" id="318465"/>
    <lineage>
        <taxon>Bacteria</taxon>
        <taxon>Bacillati</taxon>
        <taxon>Bacillota</taxon>
        <taxon>Clostridia</taxon>
        <taxon>Eubacteriales</taxon>
        <taxon>Clostridiaceae</taxon>
        <taxon>Clostridium</taxon>
    </lineage>
</organism>
<protein>
    <submittedName>
        <fullName evidence="2">Uncharacterized protein</fullName>
    </submittedName>
</protein>
<evidence type="ECO:0000313" key="3">
    <source>
        <dbReference type="Proteomes" id="UP001276854"/>
    </source>
</evidence>
<gene>
    <name evidence="2" type="ORF">RZO55_23515</name>
</gene>
<reference evidence="2 3" key="1">
    <citation type="submission" date="2023-10" db="EMBL/GenBank/DDBJ databases">
        <title>A novel Glycoside Hydrolase 43-Like Enzyme from Clostrdium boliviensis is an Endo-xylanase, and a Candidate for Xylooligosaccharides Production from Different Xylan Substrates.</title>
        <authorList>
            <person name="Alvarez M.T."/>
            <person name="Rocabado-Villegas L.R."/>
            <person name="Salas-Veizaga D.M."/>
            <person name="Linares-Pasten J.A."/>
            <person name="Gudmundsdottir E.E."/>
            <person name="Hreggvidsson G.O."/>
            <person name="Adlercreutz P."/>
            <person name="Nordberg Karlsson E."/>
        </authorList>
    </citation>
    <scope>NUCLEOTIDE SEQUENCE [LARGE SCALE GENOMIC DNA]</scope>
    <source>
        <strain evidence="2 3">E-1</strain>
    </source>
</reference>
<feature type="compositionally biased region" description="Polar residues" evidence="1">
    <location>
        <begin position="252"/>
        <end position="263"/>
    </location>
</feature>
<comment type="caution">
    <text evidence="2">The sequence shown here is derived from an EMBL/GenBank/DDBJ whole genome shotgun (WGS) entry which is preliminary data.</text>
</comment>
<proteinExistence type="predicted"/>
<sequence>MPTKKTNIKKTKTKQKPQKAVKGKAKKPKETRKKNLLPKNKRVLVLLVAALFIIIIGAAQAVILISMRHKAPAKEKVPKAPEYYFSKNEDISSFTAIVGKRTFEKQEPVSESAAKSAADAKSSTTAQGESTAPVEPEDTYKYVNLDNASEDLKSYKDYLETKKSFIDVTAESTAAASTEGETKSENAEFYQLSGPSNDSKSYLSITLESSGDSVTVTAGKGSESWNDYFKNQWDQQKQVISDIQKQPKPETTIEQAENTVRSQSQEKLKLSESTDSYQFIASPGISKIDGKDYYTVRTYKRLPDSTLTYIATYLCDCSDNSVGFQYDEVSGKATPLG</sequence>
<feature type="region of interest" description="Disordered" evidence="1">
    <location>
        <begin position="243"/>
        <end position="269"/>
    </location>
</feature>
<dbReference type="EMBL" id="JAWONS010000326">
    <property type="protein sequence ID" value="MDW2800539.1"/>
    <property type="molecule type" value="Genomic_DNA"/>
</dbReference>